<keyword evidence="3" id="KW-0418">Kinase</keyword>
<evidence type="ECO:0000259" key="7">
    <source>
        <dbReference type="PROSITE" id="PS50011"/>
    </source>
</evidence>
<keyword evidence="2 5" id="KW-0547">Nucleotide-binding</keyword>
<keyword evidence="6" id="KW-0175">Coiled coil</keyword>
<name>A0A4Y7ILF8_PAPSO</name>
<accession>A0A4Y7ILF8</accession>
<reference evidence="8 9" key="1">
    <citation type="journal article" date="2018" name="Science">
        <title>The opium poppy genome and morphinan production.</title>
        <authorList>
            <person name="Guo L."/>
            <person name="Winzer T."/>
            <person name="Yang X."/>
            <person name="Li Y."/>
            <person name="Ning Z."/>
            <person name="He Z."/>
            <person name="Teodor R."/>
            <person name="Lu Y."/>
            <person name="Bowser T.A."/>
            <person name="Graham I.A."/>
            <person name="Ye K."/>
        </authorList>
    </citation>
    <scope>NUCLEOTIDE SEQUENCE [LARGE SCALE GENOMIC DNA]</scope>
    <source>
        <strain evidence="9">cv. HN1</strain>
        <tissue evidence="8">Leaves</tissue>
    </source>
</reference>
<feature type="domain" description="Protein kinase" evidence="7">
    <location>
        <begin position="41"/>
        <end position="249"/>
    </location>
</feature>
<evidence type="ECO:0000256" key="5">
    <source>
        <dbReference type="PROSITE-ProRule" id="PRU10141"/>
    </source>
</evidence>
<feature type="binding site" evidence="5">
    <location>
        <position position="70"/>
    </location>
    <ligand>
        <name>ATP</name>
        <dbReference type="ChEBI" id="CHEBI:30616"/>
    </ligand>
</feature>
<evidence type="ECO:0000256" key="2">
    <source>
        <dbReference type="ARBA" id="ARBA00022741"/>
    </source>
</evidence>
<proteinExistence type="predicted"/>
<evidence type="ECO:0000256" key="1">
    <source>
        <dbReference type="ARBA" id="ARBA00022679"/>
    </source>
</evidence>
<dbReference type="EMBL" id="CM010716">
    <property type="protein sequence ID" value="RZC48571.1"/>
    <property type="molecule type" value="Genomic_DNA"/>
</dbReference>
<dbReference type="InterPro" id="IPR017441">
    <property type="entry name" value="Protein_kinase_ATP_BS"/>
</dbReference>
<dbReference type="InterPro" id="IPR011009">
    <property type="entry name" value="Kinase-like_dom_sf"/>
</dbReference>
<dbReference type="SUPFAM" id="SSF56112">
    <property type="entry name" value="Protein kinase-like (PK-like)"/>
    <property type="match status" value="1"/>
</dbReference>
<dbReference type="GO" id="GO:0005524">
    <property type="term" value="F:ATP binding"/>
    <property type="evidence" value="ECO:0007669"/>
    <property type="project" value="UniProtKB-UniRule"/>
</dbReference>
<dbReference type="Proteomes" id="UP000316621">
    <property type="component" value="Chromosome 2"/>
</dbReference>
<evidence type="ECO:0000313" key="9">
    <source>
        <dbReference type="Proteomes" id="UP000316621"/>
    </source>
</evidence>
<dbReference type="GO" id="GO:0004672">
    <property type="term" value="F:protein kinase activity"/>
    <property type="evidence" value="ECO:0007669"/>
    <property type="project" value="InterPro"/>
</dbReference>
<dbReference type="InterPro" id="IPR050339">
    <property type="entry name" value="CC_SR_Kinase"/>
</dbReference>
<dbReference type="Gene3D" id="3.30.200.20">
    <property type="entry name" value="Phosphorylase Kinase, domain 1"/>
    <property type="match status" value="1"/>
</dbReference>
<feature type="coiled-coil region" evidence="6">
    <location>
        <begin position="5"/>
        <end position="32"/>
    </location>
</feature>
<organism evidence="8 9">
    <name type="scientific">Papaver somniferum</name>
    <name type="common">Opium poppy</name>
    <dbReference type="NCBI Taxonomy" id="3469"/>
    <lineage>
        <taxon>Eukaryota</taxon>
        <taxon>Viridiplantae</taxon>
        <taxon>Streptophyta</taxon>
        <taxon>Embryophyta</taxon>
        <taxon>Tracheophyta</taxon>
        <taxon>Spermatophyta</taxon>
        <taxon>Magnoliopsida</taxon>
        <taxon>Ranunculales</taxon>
        <taxon>Papaveraceae</taxon>
        <taxon>Papaveroideae</taxon>
        <taxon>Papaver</taxon>
    </lineage>
</organism>
<evidence type="ECO:0000256" key="6">
    <source>
        <dbReference type="SAM" id="Coils"/>
    </source>
</evidence>
<dbReference type="Pfam" id="PF00069">
    <property type="entry name" value="Pkinase"/>
    <property type="match status" value="1"/>
</dbReference>
<dbReference type="AlphaFoldDB" id="A0A4Y7ILF8"/>
<dbReference type="PANTHER" id="PTHR11042">
    <property type="entry name" value="EUKARYOTIC TRANSLATION INITIATION FACTOR 2-ALPHA KINASE EIF2-ALPHA KINASE -RELATED"/>
    <property type="match status" value="1"/>
</dbReference>
<dbReference type="InterPro" id="IPR000719">
    <property type="entry name" value="Prot_kinase_dom"/>
</dbReference>
<dbReference type="GO" id="GO:0005634">
    <property type="term" value="C:nucleus"/>
    <property type="evidence" value="ECO:0007669"/>
    <property type="project" value="TreeGrafter"/>
</dbReference>
<evidence type="ECO:0000256" key="4">
    <source>
        <dbReference type="ARBA" id="ARBA00022840"/>
    </source>
</evidence>
<sequence length="249" mass="28701">MDGDKNESVSKKQEYERAIQRANDAEKNFLESLKSRYEQEFTERATIGSGAYAQVRKCTHKLDGQDYAVKRIRFVGSKDLIIPEIQALSRLQHPGIVKYFTSLVEFDDIEQKDFRIIKFGELLNDEKVACYFDLCELDQPSSIPMSIYIQMELCNRLGQGLYTAAKVDIYSLGILLLELLSECTFTWDRFDKIKEFVDHGIIPEVVDQRYRELIVLLTSTDPTKRPWAAEIQEIFNKMEGGACCAPQEQ</sequence>
<dbReference type="Gene3D" id="1.10.510.10">
    <property type="entry name" value="Transferase(Phosphotransferase) domain 1"/>
    <property type="match status" value="1"/>
</dbReference>
<protein>
    <recommendedName>
        <fullName evidence="7">Protein kinase domain-containing protein</fullName>
    </recommendedName>
</protein>
<evidence type="ECO:0000256" key="3">
    <source>
        <dbReference type="ARBA" id="ARBA00022777"/>
    </source>
</evidence>
<keyword evidence="9" id="KW-1185">Reference proteome</keyword>
<gene>
    <name evidence="8" type="ORF">C5167_016999</name>
</gene>
<dbReference type="PROSITE" id="PS50011">
    <property type="entry name" value="PROTEIN_KINASE_DOM"/>
    <property type="match status" value="1"/>
</dbReference>
<dbReference type="PROSITE" id="PS00107">
    <property type="entry name" value="PROTEIN_KINASE_ATP"/>
    <property type="match status" value="1"/>
</dbReference>
<keyword evidence="1" id="KW-0808">Transferase</keyword>
<keyword evidence="4 5" id="KW-0067">ATP-binding</keyword>
<dbReference type="STRING" id="3469.A0A4Y7ILF8"/>
<dbReference type="GO" id="GO:0005737">
    <property type="term" value="C:cytoplasm"/>
    <property type="evidence" value="ECO:0007669"/>
    <property type="project" value="TreeGrafter"/>
</dbReference>
<dbReference type="Gramene" id="RZC48571">
    <property type="protein sequence ID" value="RZC48571"/>
    <property type="gene ID" value="C5167_016999"/>
</dbReference>
<evidence type="ECO:0000313" key="8">
    <source>
        <dbReference type="EMBL" id="RZC48571.1"/>
    </source>
</evidence>